<comment type="caution">
    <text evidence="2">The sequence shown here is derived from an EMBL/GenBank/DDBJ whole genome shotgun (WGS) entry which is preliminary data.</text>
</comment>
<accession>K2PY20</accession>
<dbReference type="STRING" id="555500.I215_02163"/>
<keyword evidence="3" id="KW-1185">Reference proteome</keyword>
<dbReference type="eggNOG" id="COG4260">
    <property type="taxonomic scope" value="Bacteria"/>
</dbReference>
<protein>
    <recommendedName>
        <fullName evidence="1">YokE-like PH domain-containing protein</fullName>
    </recommendedName>
</protein>
<dbReference type="InterPro" id="IPR039519">
    <property type="entry name" value="YokE-like_PH"/>
</dbReference>
<dbReference type="RefSeq" id="WP_008990308.1">
    <property type="nucleotide sequence ID" value="NZ_AMSG01000002.1"/>
</dbReference>
<reference evidence="2 3" key="1">
    <citation type="journal article" date="2012" name="J. Bacteriol.">
        <title>Genome Sequence of Galbibacter marinum Type Strain ck-I2-15.</title>
        <authorList>
            <person name="Lai Q."/>
            <person name="Li C."/>
            <person name="Shao Z."/>
        </authorList>
    </citation>
    <scope>NUCLEOTIDE SEQUENCE [LARGE SCALE GENOMIC DNA]</scope>
    <source>
        <strain evidence="3">ck-I2-15</strain>
    </source>
</reference>
<evidence type="ECO:0000259" key="1">
    <source>
        <dbReference type="Pfam" id="PF14470"/>
    </source>
</evidence>
<sequence>MENLKRFINEDQNPTRLEKTLQNINQLLTTDESISGIVVQKKLINISPDAIALTNKRIIICRPKKLGLTMKFDDFPWKQVAKCHLIEGVIGSRFEVLTVNKTLFTIDYLPKTQARMLYRYAQEQEERMIDYRREQHLENAQGASGGFVVNTSEINNKEHTATTTNPEG</sequence>
<dbReference type="OrthoDB" id="669357at2"/>
<dbReference type="EMBL" id="AMSG01000002">
    <property type="protein sequence ID" value="EKF56289.1"/>
    <property type="molecule type" value="Genomic_DNA"/>
</dbReference>
<organism evidence="2 3">
    <name type="scientific">Galbibacter marinus</name>
    <dbReference type="NCBI Taxonomy" id="555500"/>
    <lineage>
        <taxon>Bacteria</taxon>
        <taxon>Pseudomonadati</taxon>
        <taxon>Bacteroidota</taxon>
        <taxon>Flavobacteriia</taxon>
        <taxon>Flavobacteriales</taxon>
        <taxon>Flavobacteriaceae</taxon>
        <taxon>Galbibacter</taxon>
    </lineage>
</organism>
<evidence type="ECO:0000313" key="2">
    <source>
        <dbReference type="EMBL" id="EKF56289.1"/>
    </source>
</evidence>
<name>K2PY20_9FLAO</name>
<dbReference type="AlphaFoldDB" id="K2PY20"/>
<feature type="domain" description="YokE-like PH" evidence="1">
    <location>
        <begin position="28"/>
        <end position="122"/>
    </location>
</feature>
<dbReference type="Pfam" id="PF14470">
    <property type="entry name" value="bPH_3"/>
    <property type="match status" value="1"/>
</dbReference>
<proteinExistence type="predicted"/>
<dbReference type="Proteomes" id="UP000007364">
    <property type="component" value="Unassembled WGS sequence"/>
</dbReference>
<evidence type="ECO:0000313" key="3">
    <source>
        <dbReference type="Proteomes" id="UP000007364"/>
    </source>
</evidence>
<gene>
    <name evidence="2" type="ORF">I215_02163</name>
</gene>